<dbReference type="EMBL" id="DSZN01000080">
    <property type="protein sequence ID" value="HGQ85650.1"/>
    <property type="molecule type" value="Genomic_DNA"/>
</dbReference>
<reference evidence="1" key="1">
    <citation type="journal article" date="2020" name="mSystems">
        <title>Genome- and Community-Level Interaction Insights into Carbon Utilization and Element Cycling Functions of Hydrothermarchaeota in Hydrothermal Sediment.</title>
        <authorList>
            <person name="Zhou Z."/>
            <person name="Liu Y."/>
            <person name="Xu W."/>
            <person name="Pan J."/>
            <person name="Luo Z.H."/>
            <person name="Li M."/>
        </authorList>
    </citation>
    <scope>NUCLEOTIDE SEQUENCE [LARGE SCALE GENOMIC DNA]</scope>
    <source>
        <strain evidence="1">SpSt-6</strain>
    </source>
</reference>
<comment type="caution">
    <text evidence="1">The sequence shown here is derived from an EMBL/GenBank/DDBJ whole genome shotgun (WGS) entry which is preliminary data.</text>
</comment>
<sequence>MIKKIDLLIMFLCNIFEKEYKIYSDKLKRIILEIDKKDDSRKEELKNEFAFVLNYLFSNRDLELKKQLINSIYAAFVEPKIELIPVYTVVLEDKHKIVNKTKLYEIFIKYGDNYNIIPTSNEELRIPINCMKKNICYKLAKNEFKFGSDTYKVEDLKNKKNDYEKLNKKIQQTIFNIYISNFFEIKDPFLYRHHHRNAPIEEYNGVYFLMNKHVAKDINSFTNFVNQFYEAVKEKFDTNIEEIKNLLGINEIVDFVNKFIRKKR</sequence>
<accession>A0A7C4JRN6</accession>
<protein>
    <submittedName>
        <fullName evidence="1">Uncharacterized protein</fullName>
    </submittedName>
</protein>
<proteinExistence type="predicted"/>
<dbReference type="AlphaFoldDB" id="A0A7C4JRN6"/>
<organism evidence="1">
    <name type="scientific">Thermodesulfobacterium geofontis</name>
    <dbReference type="NCBI Taxonomy" id="1295609"/>
    <lineage>
        <taxon>Bacteria</taxon>
        <taxon>Pseudomonadati</taxon>
        <taxon>Thermodesulfobacteriota</taxon>
        <taxon>Thermodesulfobacteria</taxon>
        <taxon>Thermodesulfobacteriales</taxon>
        <taxon>Thermodesulfobacteriaceae</taxon>
        <taxon>Thermodesulfobacterium</taxon>
    </lineage>
</organism>
<gene>
    <name evidence="1" type="ORF">ENT66_04795</name>
</gene>
<name>A0A7C4JRN6_9BACT</name>
<evidence type="ECO:0000313" key="1">
    <source>
        <dbReference type="EMBL" id="HGQ85650.1"/>
    </source>
</evidence>